<organism evidence="2">
    <name type="scientific">uncultured Caudovirales phage</name>
    <dbReference type="NCBI Taxonomy" id="2100421"/>
    <lineage>
        <taxon>Viruses</taxon>
        <taxon>Duplodnaviria</taxon>
        <taxon>Heunggongvirae</taxon>
        <taxon>Uroviricota</taxon>
        <taxon>Caudoviricetes</taxon>
        <taxon>Peduoviridae</taxon>
        <taxon>Maltschvirus</taxon>
        <taxon>Maltschvirus maltsch</taxon>
    </lineage>
</organism>
<proteinExistence type="predicted"/>
<reference evidence="2" key="1">
    <citation type="submission" date="2020-05" db="EMBL/GenBank/DDBJ databases">
        <authorList>
            <person name="Chiriac C."/>
            <person name="Salcher M."/>
            <person name="Ghai R."/>
            <person name="Kavagutti S V."/>
        </authorList>
    </citation>
    <scope>NUCLEOTIDE SEQUENCE</scope>
</reference>
<evidence type="ECO:0000313" key="2">
    <source>
        <dbReference type="EMBL" id="CAB4197736.1"/>
    </source>
</evidence>
<name>A0A6J5RU83_9CAUD</name>
<protein>
    <submittedName>
        <fullName evidence="2">Uncharacterized protein</fullName>
    </submittedName>
</protein>
<sequence>MASLKARDIQAKLQSNTDPKIVNILCALAERDDVQHKQMLQMAEAYDRLVNMFSTVLAGVKGMHTDAENLKRRLGLISASDSVKSMDEQDDQSNATRFMDEKK</sequence>
<evidence type="ECO:0000256" key="1">
    <source>
        <dbReference type="SAM" id="MobiDB-lite"/>
    </source>
</evidence>
<gene>
    <name evidence="2" type="ORF">UFOVP1323_44</name>
</gene>
<feature type="region of interest" description="Disordered" evidence="1">
    <location>
        <begin position="81"/>
        <end position="103"/>
    </location>
</feature>
<dbReference type="EMBL" id="LR797264">
    <property type="protein sequence ID" value="CAB4197736.1"/>
    <property type="molecule type" value="Genomic_DNA"/>
</dbReference>
<accession>A0A6J5RU83</accession>